<feature type="domain" description="Fibronectin type-III" evidence="1">
    <location>
        <begin position="391"/>
        <end position="478"/>
    </location>
</feature>
<feature type="domain" description="Fibronectin type-III" evidence="1">
    <location>
        <begin position="863"/>
        <end position="953"/>
    </location>
</feature>
<dbReference type="FunFam" id="2.60.40.10:FF:001778">
    <property type="entry name" value="Protein tyrosine phosphatase, receptor type B"/>
    <property type="match status" value="1"/>
</dbReference>
<dbReference type="Gene3D" id="2.80.10.50">
    <property type="match status" value="1"/>
</dbReference>
<evidence type="ECO:0000313" key="3">
    <source>
        <dbReference type="Proteomes" id="UP000233120"/>
    </source>
</evidence>
<dbReference type="CDD" id="cd00063">
    <property type="entry name" value="FN3"/>
    <property type="match status" value="10"/>
</dbReference>
<evidence type="ECO:0000313" key="2">
    <source>
        <dbReference type="Ensembl" id="ENSMNEP00000020571.1"/>
    </source>
</evidence>
<dbReference type="Ensembl" id="ENSMNET00000044819.1">
    <property type="protein sequence ID" value="ENSMNEP00000020571.1"/>
    <property type="gene ID" value="ENSMNEG00000033910.1"/>
</dbReference>
<dbReference type="GO" id="GO:0001525">
    <property type="term" value="P:angiogenesis"/>
    <property type="evidence" value="ECO:0007669"/>
    <property type="project" value="TreeGrafter"/>
</dbReference>
<dbReference type="FunFam" id="2.60.40.10:FF:001754">
    <property type="entry name" value="Protein tyrosine phosphatase, receptor type B"/>
    <property type="match status" value="1"/>
</dbReference>
<dbReference type="Pfam" id="PF00041">
    <property type="entry name" value="fn3"/>
    <property type="match status" value="11"/>
</dbReference>
<dbReference type="FunFam" id="2.60.40.10:FF:000369">
    <property type="entry name" value="Protein tyrosine phosphatase, receptor type B"/>
    <property type="match status" value="3"/>
</dbReference>
<proteinExistence type="predicted"/>
<dbReference type="Gene3D" id="2.60.40.10">
    <property type="entry name" value="Immunoglobulins"/>
    <property type="match status" value="11"/>
</dbReference>
<dbReference type="PANTHER" id="PTHR46957">
    <property type="entry name" value="CYTOKINE RECEPTOR"/>
    <property type="match status" value="1"/>
</dbReference>
<gene>
    <name evidence="2" type="primary">PTPRB</name>
</gene>
<name>A0A2K6CA82_MACNE</name>
<accession>A0A2K6CA82</accession>
<dbReference type="InterPro" id="IPR013783">
    <property type="entry name" value="Ig-like_fold"/>
</dbReference>
<organism evidence="2 3">
    <name type="scientific">Macaca nemestrina</name>
    <name type="common">Pig-tailed macaque</name>
    <dbReference type="NCBI Taxonomy" id="9545"/>
    <lineage>
        <taxon>Eukaryota</taxon>
        <taxon>Metazoa</taxon>
        <taxon>Chordata</taxon>
        <taxon>Craniata</taxon>
        <taxon>Vertebrata</taxon>
        <taxon>Euteleostomi</taxon>
        <taxon>Mammalia</taxon>
        <taxon>Eutheria</taxon>
        <taxon>Euarchontoglires</taxon>
        <taxon>Primates</taxon>
        <taxon>Haplorrhini</taxon>
        <taxon>Catarrhini</taxon>
        <taxon>Cercopithecidae</taxon>
        <taxon>Cercopithecinae</taxon>
        <taxon>Macaca</taxon>
    </lineage>
</organism>
<dbReference type="SUPFAM" id="SSF50370">
    <property type="entry name" value="Ricin B-like lectins"/>
    <property type="match status" value="1"/>
</dbReference>
<keyword evidence="3" id="KW-1185">Reference proteome</keyword>
<dbReference type="FunFam" id="2.60.40.10:FF:001218">
    <property type="entry name" value="Protein tyrosine phosphatase, receptor type B"/>
    <property type="match status" value="1"/>
</dbReference>
<dbReference type="FunFam" id="2.60.40.10:FF:001727">
    <property type="entry name" value="Protein tyrosine phosphatase, receptor type B"/>
    <property type="match status" value="1"/>
</dbReference>
<dbReference type="InterPro" id="IPR035992">
    <property type="entry name" value="Ricin_B-like_lectins"/>
</dbReference>
<dbReference type="PROSITE" id="PS50853">
    <property type="entry name" value="FN3"/>
    <property type="match status" value="6"/>
</dbReference>
<dbReference type="Proteomes" id="UP000233120">
    <property type="component" value="Unassembled WGS sequence"/>
</dbReference>
<evidence type="ECO:0000259" key="1">
    <source>
        <dbReference type="PROSITE" id="PS50853"/>
    </source>
</evidence>
<dbReference type="GeneTree" id="ENSGT00940000156088"/>
<dbReference type="GO" id="GO:0045296">
    <property type="term" value="F:cadherin binding"/>
    <property type="evidence" value="ECO:0007669"/>
    <property type="project" value="TreeGrafter"/>
</dbReference>
<dbReference type="SMART" id="SM00060">
    <property type="entry name" value="FN3"/>
    <property type="match status" value="12"/>
</dbReference>
<dbReference type="PANTHER" id="PTHR46957:SF2">
    <property type="entry name" value="RECEPTOR-TYPE TYROSINE-PROTEIN PHOSPHATASE BETA"/>
    <property type="match status" value="1"/>
</dbReference>
<feature type="domain" description="Fibronectin type-III" evidence="1">
    <location>
        <begin position="569"/>
        <end position="655"/>
    </location>
</feature>
<reference evidence="2" key="1">
    <citation type="submission" date="2025-08" db="UniProtKB">
        <authorList>
            <consortium name="Ensembl"/>
        </authorList>
    </citation>
    <scope>IDENTIFICATION</scope>
</reference>
<dbReference type="FunFam" id="2.60.40.10:FF:001331">
    <property type="entry name" value="receptor-type tyrosine-protein phosphatase beta isoform X2"/>
    <property type="match status" value="1"/>
</dbReference>
<feature type="domain" description="Fibronectin type-III" evidence="1">
    <location>
        <begin position="1036"/>
        <end position="1128"/>
    </location>
</feature>
<feature type="domain" description="Fibronectin type-III" evidence="1">
    <location>
        <begin position="742"/>
        <end position="835"/>
    </location>
</feature>
<dbReference type="InterPro" id="IPR003961">
    <property type="entry name" value="FN3_dom"/>
</dbReference>
<dbReference type="FunFam" id="2.60.40.10:FF:001293">
    <property type="entry name" value="Protein tyrosine phosphatase, receptor type B"/>
    <property type="match status" value="1"/>
</dbReference>
<feature type="domain" description="Fibronectin type-III" evidence="1">
    <location>
        <begin position="1216"/>
        <end position="1306"/>
    </location>
</feature>
<protein>
    <submittedName>
        <fullName evidence="2">Protein tyrosine phosphatase receptor type B</fullName>
    </submittedName>
</protein>
<reference evidence="2" key="2">
    <citation type="submission" date="2025-09" db="UniProtKB">
        <authorList>
            <consortium name="Ensembl"/>
        </authorList>
    </citation>
    <scope>IDENTIFICATION</scope>
</reference>
<dbReference type="FunFam" id="2.60.40.10:FF:001411">
    <property type="entry name" value="Protein tyrosine phosphatase, receptor type B"/>
    <property type="match status" value="1"/>
</dbReference>
<dbReference type="PROSITE" id="PS50231">
    <property type="entry name" value="RICIN_B_LECTIN"/>
    <property type="match status" value="1"/>
</dbReference>
<dbReference type="GO" id="GO:0043235">
    <property type="term" value="C:receptor complex"/>
    <property type="evidence" value="ECO:0007669"/>
    <property type="project" value="TreeGrafter"/>
</dbReference>
<dbReference type="Bgee" id="ENSMNEG00000033910">
    <property type="expression patterns" value="Expressed in lung and 12 other cell types or tissues"/>
</dbReference>
<dbReference type="CDD" id="cd23409">
    <property type="entry name" value="beta-trefoil_Ricin_PTPRB-like"/>
    <property type="match status" value="1"/>
</dbReference>
<sequence>MEAEFYMVILTCLIFRNSGFQIVHVQKQQCLFKNEKVVVGSCNRTIQNQQWTWTEDEKLLHVKSALCLAISNSSRGPSRSAILDRCSQAPRWTCYDQEGFLEVENTSLFLQKQGSRVVVKKARKYLHSWMKIDVNKEGKLVNESLCLKKAGLGAEVSVRSTRNTAPPQIPTIFNAVPDSLERLIRNTTEAFIRNTAENYSQNSSERQHPDLHMTGITDTSWVLSTTQPFSSTTEETGLAEPERCNFTLAESKASSHSVSIRWRIWGSPCNFNLTYSSDALGAASCPPFRLDNTTYGCNLQDLQAGTIYNFRIVSLDGEERTVVLQTVSKEKTTSTSFCTFGGIFSRKSHSYEVQLFDENNQKYRGKYNITITAAAGLQNYKWKLVRTAPMEVSNLKVTNDGSLTSLKVKWQRPPGNVDSYNITLSHKGTIKESRVLAPRVTETHFKELTPGRLYQVTVSCVSGELSAQRMAVGRTFPDKVANLEANSNGWMRSLVVSWSPPAGDWEQYRILLFNDSVVLLNITVGKEETHYVMDDMGLVPGRQYEVEVIVESGNLKNPERCQGRTVPLAVLQLRVKHANETSLSIIWQPPVAEWEEYIISLADRDLRLIHKSLSKDAKEFTFTDLVPGRKYMATVTSISGDLKNSSSVKGRTVPAQVTDLHVANQGMTSSLFTNWTQAQGDVEFYQVLLIHENVVIKNESIPSETSGYNFHFLKSGSLYSVVVTTVSGGISSRQVVVEGRTVPSSVSGVTVNNSGRNDYLSVSWLPAPGDVDNYEVTLSHDGRVVQSLVIAKSVRECSFSSLTPGRLYTVTITTRSGKYENHSFSQERTGKLVPGRLYSVTVTTKSGQYEASEQGNGRTIPEPVKDLTLRNRSTEDLHVTWSGANGDVDQYEIQLLFNDMKVFPPFHLVNTATEYRFTSLTPGRQYKILVLTISGDVQQSAFIEGFTVPSAVKNIHISPNGATDSLTVNWTPGGGDVDSYTVSAFRHSQKVDSQTVPKHIFEHTFHRLEAGEQYQIMIASVSGSLKNQINVVGRTVPASVQGVIADNAYSSHSLIVSWQKAAGVAERYDILLLTENGILHNTSEPATTKQHKFEDLTPGKKYKIQILTVSGGLFSKEAQTEGRTVPAAVTNLRITENSTRHLSFRWTASEGELSWYNIFLYNPDGNLQERAQVDPQVQSFSFQNLLQGRMYKMVIVTHSGELSNESFIFGRTVPASVSHLRGSNRNMTDSLWFSWSPASGDFDFYELILYNPNGTKKENWKDKDLTEWRFHGLVPGRKYTLWVVTHSGDLSNKVTAESRTAPSPPSLMSFADIANTSLAITWKGPPDWTDYNDFELQWLPRDALTVFNPYNNRKSEGRIVYGLRPGRSYQFSVKTVSGDSWKTYSKPIFGTVRTSMTCFAILVSQME</sequence>
<dbReference type="InterPro" id="IPR050713">
    <property type="entry name" value="RTP_Phos/Ushers"/>
</dbReference>
<dbReference type="InterPro" id="IPR036116">
    <property type="entry name" value="FN3_sf"/>
</dbReference>
<dbReference type="SUPFAM" id="SSF49265">
    <property type="entry name" value="Fibronectin type III"/>
    <property type="match status" value="12"/>
</dbReference>
<dbReference type="FunFam" id="2.60.40.10:FF:002278">
    <property type="entry name" value="receptor-type tyrosine-protein phosphatase beta isoform X2"/>
    <property type="match status" value="1"/>
</dbReference>